<dbReference type="EMBL" id="NBNE01022970">
    <property type="protein sequence ID" value="OWY90431.1"/>
    <property type="molecule type" value="Genomic_DNA"/>
</dbReference>
<dbReference type="GO" id="GO:0005737">
    <property type="term" value="C:cytoplasm"/>
    <property type="evidence" value="ECO:0007669"/>
    <property type="project" value="TreeGrafter"/>
</dbReference>
<dbReference type="Pfam" id="PF00850">
    <property type="entry name" value="Hist_deacetyl"/>
    <property type="match status" value="1"/>
</dbReference>
<comment type="caution">
    <text evidence="3">The sequence shown here is derived from an EMBL/GenBank/DDBJ whole genome shotgun (WGS) entry which is preliminary data.</text>
</comment>
<keyword evidence="4" id="KW-1185">Reference proteome</keyword>
<dbReference type="GO" id="GO:0004407">
    <property type="term" value="F:histone deacetylase activity"/>
    <property type="evidence" value="ECO:0007669"/>
    <property type="project" value="TreeGrafter"/>
</dbReference>
<sequence length="272" mass="31206">MEYLDSDDDVNYVGEVQRSIPLNTMTQEKVRRKRPAPSPARDFGPHFSWKSESPAMKKPFARRELLTDTCLATPTGKNSTLAKLATNLLHQMENESEGTLLVYQPTCLDHHNDSHQESRQRLCVLGGPQGVLHKDRFNDLKWANLNELRPARLNDILRVHTMEYIQHLERSCGNLPEQNKEYLVGTLFDKLKEDEELTYDEWLKTEHAQKCFEVEDQPSGGSFDMDSPISKSSYMAARMAAGAVCHAIDKVLNNETQYVRSSKFHNVRVLTW</sequence>
<gene>
    <name evidence="3" type="ORF">PHMEG_00041444</name>
</gene>
<dbReference type="AlphaFoldDB" id="A0A225UBV6"/>
<dbReference type="SUPFAM" id="SSF52768">
    <property type="entry name" value="Arginase/deacetylase"/>
    <property type="match status" value="1"/>
</dbReference>
<dbReference type="PANTHER" id="PTHR10625">
    <property type="entry name" value="HISTONE DEACETYLASE HDAC1-RELATED"/>
    <property type="match status" value="1"/>
</dbReference>
<evidence type="ECO:0000256" key="1">
    <source>
        <dbReference type="SAM" id="MobiDB-lite"/>
    </source>
</evidence>
<evidence type="ECO:0000313" key="4">
    <source>
        <dbReference type="Proteomes" id="UP000198211"/>
    </source>
</evidence>
<evidence type="ECO:0000313" key="3">
    <source>
        <dbReference type="EMBL" id="OWY90431.1"/>
    </source>
</evidence>
<evidence type="ECO:0000259" key="2">
    <source>
        <dbReference type="Pfam" id="PF00850"/>
    </source>
</evidence>
<protein>
    <submittedName>
        <fullName evidence="3">Histone deacetylase</fullName>
    </submittedName>
</protein>
<dbReference type="GO" id="GO:0040029">
    <property type="term" value="P:epigenetic regulation of gene expression"/>
    <property type="evidence" value="ECO:0007669"/>
    <property type="project" value="TreeGrafter"/>
</dbReference>
<dbReference type="OrthoDB" id="424012at2759"/>
<name>A0A225UBV6_9STRA</name>
<dbReference type="InterPro" id="IPR023696">
    <property type="entry name" value="Ureohydrolase_dom_sf"/>
</dbReference>
<dbReference type="InterPro" id="IPR037138">
    <property type="entry name" value="His_deacetylse_dom_sf"/>
</dbReference>
<dbReference type="PANTHER" id="PTHR10625:SF26">
    <property type="entry name" value="HISTONE DEACETYLASE DOMAIN-CONTAINING PROTEIN"/>
    <property type="match status" value="1"/>
</dbReference>
<dbReference type="GO" id="GO:0000118">
    <property type="term" value="C:histone deacetylase complex"/>
    <property type="evidence" value="ECO:0007669"/>
    <property type="project" value="TreeGrafter"/>
</dbReference>
<dbReference type="Proteomes" id="UP000198211">
    <property type="component" value="Unassembled WGS sequence"/>
</dbReference>
<dbReference type="Gene3D" id="3.40.800.20">
    <property type="entry name" value="Histone deacetylase domain"/>
    <property type="match status" value="1"/>
</dbReference>
<feature type="region of interest" description="Disordered" evidence="1">
    <location>
        <begin position="24"/>
        <end position="49"/>
    </location>
</feature>
<proteinExistence type="predicted"/>
<accession>A0A225UBV6</accession>
<reference evidence="4" key="1">
    <citation type="submission" date="2017-03" db="EMBL/GenBank/DDBJ databases">
        <title>Phytopthora megakarya and P. palmivora, two closely related causual agents of cacao black pod achieved similar genome size and gene model numbers by different mechanisms.</title>
        <authorList>
            <person name="Ali S."/>
            <person name="Shao J."/>
            <person name="Larry D.J."/>
            <person name="Kronmiller B."/>
            <person name="Shen D."/>
            <person name="Strem M.D."/>
            <person name="Melnick R.L."/>
            <person name="Guiltinan M.J."/>
            <person name="Tyler B.M."/>
            <person name="Meinhardt L.W."/>
            <person name="Bailey B.A."/>
        </authorList>
    </citation>
    <scope>NUCLEOTIDE SEQUENCE [LARGE SCALE GENOMIC DNA]</scope>
    <source>
        <strain evidence="4">zdho120</strain>
    </source>
</reference>
<dbReference type="InterPro" id="IPR023801">
    <property type="entry name" value="His_deacetylse_dom"/>
</dbReference>
<feature type="domain" description="Histone deacetylase" evidence="2">
    <location>
        <begin position="142"/>
        <end position="257"/>
    </location>
</feature>
<organism evidence="3 4">
    <name type="scientific">Phytophthora megakarya</name>
    <dbReference type="NCBI Taxonomy" id="4795"/>
    <lineage>
        <taxon>Eukaryota</taxon>
        <taxon>Sar</taxon>
        <taxon>Stramenopiles</taxon>
        <taxon>Oomycota</taxon>
        <taxon>Peronosporomycetes</taxon>
        <taxon>Peronosporales</taxon>
        <taxon>Peronosporaceae</taxon>
        <taxon>Phytophthora</taxon>
    </lineage>
</organism>